<dbReference type="Pfam" id="PF03466">
    <property type="entry name" value="LysR_substrate"/>
    <property type="match status" value="1"/>
</dbReference>
<dbReference type="InterPro" id="IPR058163">
    <property type="entry name" value="LysR-type_TF_proteobact-type"/>
</dbReference>
<accession>A0A418VX81</accession>
<dbReference type="Pfam" id="PF00126">
    <property type="entry name" value="HTH_1"/>
    <property type="match status" value="1"/>
</dbReference>
<evidence type="ECO:0000256" key="4">
    <source>
        <dbReference type="ARBA" id="ARBA00023163"/>
    </source>
</evidence>
<evidence type="ECO:0000313" key="7">
    <source>
        <dbReference type="Proteomes" id="UP000283458"/>
    </source>
</evidence>
<dbReference type="PANTHER" id="PTHR30537:SF74">
    <property type="entry name" value="HTH-TYPE TRANSCRIPTIONAL REGULATOR TRPI"/>
    <property type="match status" value="1"/>
</dbReference>
<dbReference type="Gene3D" id="1.10.10.10">
    <property type="entry name" value="Winged helix-like DNA-binding domain superfamily/Winged helix DNA-binding domain"/>
    <property type="match status" value="1"/>
</dbReference>
<keyword evidence="4" id="KW-0804">Transcription</keyword>
<dbReference type="SUPFAM" id="SSF46785">
    <property type="entry name" value="Winged helix' DNA-binding domain"/>
    <property type="match status" value="1"/>
</dbReference>
<dbReference type="GO" id="GO:0006351">
    <property type="term" value="P:DNA-templated transcription"/>
    <property type="evidence" value="ECO:0007669"/>
    <property type="project" value="TreeGrafter"/>
</dbReference>
<dbReference type="Proteomes" id="UP000283458">
    <property type="component" value="Unassembled WGS sequence"/>
</dbReference>
<dbReference type="PROSITE" id="PS50931">
    <property type="entry name" value="HTH_LYSR"/>
    <property type="match status" value="1"/>
</dbReference>
<comment type="caution">
    <text evidence="6">The sequence shown here is derived from an EMBL/GenBank/DDBJ whole genome shotgun (WGS) entry which is preliminary data.</text>
</comment>
<dbReference type="GO" id="GO:0003700">
    <property type="term" value="F:DNA-binding transcription factor activity"/>
    <property type="evidence" value="ECO:0007669"/>
    <property type="project" value="InterPro"/>
</dbReference>
<evidence type="ECO:0000256" key="1">
    <source>
        <dbReference type="ARBA" id="ARBA00009437"/>
    </source>
</evidence>
<dbReference type="PRINTS" id="PR00039">
    <property type="entry name" value="HTHLYSR"/>
</dbReference>
<dbReference type="RefSeq" id="WP_119831867.1">
    <property type="nucleotide sequence ID" value="NZ_QYUL01000002.1"/>
</dbReference>
<gene>
    <name evidence="6" type="ORF">D3877_16840</name>
</gene>
<dbReference type="InterPro" id="IPR005119">
    <property type="entry name" value="LysR_subst-bd"/>
</dbReference>
<dbReference type="OrthoDB" id="9794694at2"/>
<dbReference type="EMBL" id="QYUL01000002">
    <property type="protein sequence ID" value="RJF81777.1"/>
    <property type="molecule type" value="Genomic_DNA"/>
</dbReference>
<dbReference type="InterPro" id="IPR036390">
    <property type="entry name" value="WH_DNA-bd_sf"/>
</dbReference>
<sequence length="309" mass="33309">MKRRLPSLNALRAFEAAARLGRMSAAADELAVTHGAVSRQIRHLEEVLGVPLFAGSKARPTLTDAGRALLPGLTDGFDRMDAAVRACVDADGATLDVSCLSTFLMRWLIPRLHRFNAANPGIDVRLRAADQAVDIDRERFDVIITVDESPSAATPPATLTLFAEMLGPVAAPALLPAPSPDGAADLRPLPVLHTKTRRNAWAMWSAAANLPPPDPARISTEFEHYYYTLEAALAGLGVCVAPWHLVADDVRSGRLLAPCGFHASGYVYVAQWRRRNRKTERFCAWLAEEAAAIAAAPQAFPPPADLPNS</sequence>
<evidence type="ECO:0000313" key="6">
    <source>
        <dbReference type="EMBL" id="RJF81777.1"/>
    </source>
</evidence>
<evidence type="ECO:0000259" key="5">
    <source>
        <dbReference type="PROSITE" id="PS50931"/>
    </source>
</evidence>
<reference evidence="6 7" key="1">
    <citation type="submission" date="2018-09" db="EMBL/GenBank/DDBJ databases">
        <authorList>
            <person name="Zhu H."/>
        </authorList>
    </citation>
    <scope>NUCLEOTIDE SEQUENCE [LARGE SCALE GENOMIC DNA]</scope>
    <source>
        <strain evidence="6 7">K2W22B-5</strain>
    </source>
</reference>
<proteinExistence type="inferred from homology"/>
<dbReference type="SUPFAM" id="SSF53850">
    <property type="entry name" value="Periplasmic binding protein-like II"/>
    <property type="match status" value="1"/>
</dbReference>
<evidence type="ECO:0000256" key="2">
    <source>
        <dbReference type="ARBA" id="ARBA00023015"/>
    </source>
</evidence>
<keyword evidence="7" id="KW-1185">Reference proteome</keyword>
<dbReference type="InterPro" id="IPR036388">
    <property type="entry name" value="WH-like_DNA-bd_sf"/>
</dbReference>
<name>A0A418VX81_9PROT</name>
<dbReference type="Gene3D" id="3.40.190.10">
    <property type="entry name" value="Periplasmic binding protein-like II"/>
    <property type="match status" value="2"/>
</dbReference>
<dbReference type="AlphaFoldDB" id="A0A418VX81"/>
<dbReference type="PANTHER" id="PTHR30537">
    <property type="entry name" value="HTH-TYPE TRANSCRIPTIONAL REGULATOR"/>
    <property type="match status" value="1"/>
</dbReference>
<organism evidence="6 7">
    <name type="scientific">Azospirillum cavernae</name>
    <dbReference type="NCBI Taxonomy" id="2320860"/>
    <lineage>
        <taxon>Bacteria</taxon>
        <taxon>Pseudomonadati</taxon>
        <taxon>Pseudomonadota</taxon>
        <taxon>Alphaproteobacteria</taxon>
        <taxon>Rhodospirillales</taxon>
        <taxon>Azospirillaceae</taxon>
        <taxon>Azospirillum</taxon>
    </lineage>
</organism>
<dbReference type="InterPro" id="IPR000847">
    <property type="entry name" value="LysR_HTH_N"/>
</dbReference>
<keyword evidence="2" id="KW-0805">Transcription regulation</keyword>
<dbReference type="GO" id="GO:0043565">
    <property type="term" value="F:sequence-specific DNA binding"/>
    <property type="evidence" value="ECO:0007669"/>
    <property type="project" value="TreeGrafter"/>
</dbReference>
<protein>
    <submittedName>
        <fullName evidence="6">LysR family transcriptional regulator</fullName>
    </submittedName>
</protein>
<feature type="domain" description="HTH lysR-type" evidence="5">
    <location>
        <begin position="6"/>
        <end position="63"/>
    </location>
</feature>
<comment type="similarity">
    <text evidence="1">Belongs to the LysR transcriptional regulatory family.</text>
</comment>
<keyword evidence="3" id="KW-0238">DNA-binding</keyword>
<evidence type="ECO:0000256" key="3">
    <source>
        <dbReference type="ARBA" id="ARBA00023125"/>
    </source>
</evidence>